<dbReference type="EMBL" id="NHTK01000632">
    <property type="protein sequence ID" value="PPR06517.1"/>
    <property type="molecule type" value="Genomic_DNA"/>
</dbReference>
<dbReference type="CDD" id="cd00303">
    <property type="entry name" value="retropepsin_like"/>
    <property type="match status" value="1"/>
</dbReference>
<reference evidence="2 3" key="1">
    <citation type="journal article" date="2018" name="Evol. Lett.">
        <title>Horizontal gene cluster transfer increased hallucinogenic mushroom diversity.</title>
        <authorList>
            <person name="Reynolds H.T."/>
            <person name="Vijayakumar V."/>
            <person name="Gluck-Thaler E."/>
            <person name="Korotkin H.B."/>
            <person name="Matheny P.B."/>
            <person name="Slot J.C."/>
        </authorList>
    </citation>
    <scope>NUCLEOTIDE SEQUENCE [LARGE SCALE GENOMIC DNA]</scope>
    <source>
        <strain evidence="2 3">2629</strain>
    </source>
</reference>
<proteinExistence type="predicted"/>
<evidence type="ECO:0000313" key="2">
    <source>
        <dbReference type="EMBL" id="PPR06517.1"/>
    </source>
</evidence>
<name>A0A409YU12_9AGAR</name>
<dbReference type="InParanoid" id="A0A409YU12"/>
<dbReference type="OrthoDB" id="2369050at2759"/>
<sequence>MSSSSRNNKSSASSRLARVEHPITKHVPIMTEGKIVPKVMRKFEIACNNFFDYKVSLADADKVRAVLCAFQDEHIADFIETERTRLIALTFPQFMAELRTRYLDPEWDSDLKDTILQSTMLDYNTAIAVDGKDGEDFFDWAKRLEAKNMLLRGTTYHMTEDALKQQLQSAMDRDLRRPGSKLKADAVGAPGEVAKDSKKKGKAAAVNVDSDDDSSASIKTDDESGDSDTVFVNGALANTSGSSAELSSDVSPPLICKLYVWKCRIKSDSVSNFTVKALLDGGASVVLIRKDVVDRASLPTFSLDSPISVDVALPDGKKKFRLQTFVKLRVSSPDSIFHSRIVHAMVTSTLIMNLILVL</sequence>
<dbReference type="Proteomes" id="UP000284842">
    <property type="component" value="Unassembled WGS sequence"/>
</dbReference>
<gene>
    <name evidence="2" type="ORF">CVT24_002631</name>
</gene>
<accession>A0A409YU12</accession>
<comment type="caution">
    <text evidence="2">The sequence shown here is derived from an EMBL/GenBank/DDBJ whole genome shotgun (WGS) entry which is preliminary data.</text>
</comment>
<keyword evidence="3" id="KW-1185">Reference proteome</keyword>
<evidence type="ECO:0000256" key="1">
    <source>
        <dbReference type="SAM" id="MobiDB-lite"/>
    </source>
</evidence>
<organism evidence="2 3">
    <name type="scientific">Panaeolus cyanescens</name>
    <dbReference type="NCBI Taxonomy" id="181874"/>
    <lineage>
        <taxon>Eukaryota</taxon>
        <taxon>Fungi</taxon>
        <taxon>Dikarya</taxon>
        <taxon>Basidiomycota</taxon>
        <taxon>Agaricomycotina</taxon>
        <taxon>Agaricomycetes</taxon>
        <taxon>Agaricomycetidae</taxon>
        <taxon>Agaricales</taxon>
        <taxon>Agaricineae</taxon>
        <taxon>Galeropsidaceae</taxon>
        <taxon>Panaeolus</taxon>
    </lineage>
</organism>
<feature type="region of interest" description="Disordered" evidence="1">
    <location>
        <begin position="167"/>
        <end position="226"/>
    </location>
</feature>
<protein>
    <submittedName>
        <fullName evidence="2">Uncharacterized protein</fullName>
    </submittedName>
</protein>
<dbReference type="STRING" id="181874.A0A409YU12"/>
<dbReference type="AlphaFoldDB" id="A0A409YU12"/>
<evidence type="ECO:0000313" key="3">
    <source>
        <dbReference type="Proteomes" id="UP000284842"/>
    </source>
</evidence>